<feature type="region of interest" description="Disordered" evidence="1">
    <location>
        <begin position="93"/>
        <end position="112"/>
    </location>
</feature>
<comment type="caution">
    <text evidence="2">The sequence shown here is derived from an EMBL/GenBank/DDBJ whole genome shotgun (WGS) entry which is preliminary data.</text>
</comment>
<accession>A0A8S2FJ55</accession>
<feature type="compositionally biased region" description="Acidic residues" evidence="1">
    <location>
        <begin position="93"/>
        <end position="102"/>
    </location>
</feature>
<dbReference type="Proteomes" id="UP000677228">
    <property type="component" value="Unassembled WGS sequence"/>
</dbReference>
<dbReference type="EMBL" id="CAJNOK010032302">
    <property type="protein sequence ID" value="CAF1482561.1"/>
    <property type="molecule type" value="Genomic_DNA"/>
</dbReference>
<evidence type="ECO:0000313" key="3">
    <source>
        <dbReference type="EMBL" id="CAF4272898.1"/>
    </source>
</evidence>
<name>A0A8S2FJ55_9BILA</name>
<reference evidence="2" key="1">
    <citation type="submission" date="2021-02" db="EMBL/GenBank/DDBJ databases">
        <authorList>
            <person name="Nowell W R."/>
        </authorList>
    </citation>
    <scope>NUCLEOTIDE SEQUENCE</scope>
</reference>
<evidence type="ECO:0000313" key="2">
    <source>
        <dbReference type="EMBL" id="CAF1482561.1"/>
    </source>
</evidence>
<dbReference type="EMBL" id="CAJOBA010054235">
    <property type="protein sequence ID" value="CAF4272898.1"/>
    <property type="molecule type" value="Genomic_DNA"/>
</dbReference>
<dbReference type="AlphaFoldDB" id="A0A8S2FJ55"/>
<gene>
    <name evidence="2" type="ORF">OVA965_LOCUS36134</name>
    <name evidence="3" type="ORF">TMI583_LOCUS37131</name>
</gene>
<protein>
    <submittedName>
        <fullName evidence="2">Uncharacterized protein</fullName>
    </submittedName>
</protein>
<sequence length="112" mass="12968">MSRLHRDYETVYIKLLKMSGKIANNSTDATSKLWKTDHSIPGRPIFGAQYSPLSLKSNKKSVPNKNHVKEQQAFTEYMNNTVDAWTIDDELESENEENDIDKEEPFISKQVY</sequence>
<organism evidence="2 4">
    <name type="scientific">Didymodactylos carnosus</name>
    <dbReference type="NCBI Taxonomy" id="1234261"/>
    <lineage>
        <taxon>Eukaryota</taxon>
        <taxon>Metazoa</taxon>
        <taxon>Spiralia</taxon>
        <taxon>Gnathifera</taxon>
        <taxon>Rotifera</taxon>
        <taxon>Eurotatoria</taxon>
        <taxon>Bdelloidea</taxon>
        <taxon>Philodinida</taxon>
        <taxon>Philodinidae</taxon>
        <taxon>Didymodactylos</taxon>
    </lineage>
</organism>
<dbReference type="Proteomes" id="UP000682733">
    <property type="component" value="Unassembled WGS sequence"/>
</dbReference>
<evidence type="ECO:0000313" key="4">
    <source>
        <dbReference type="Proteomes" id="UP000677228"/>
    </source>
</evidence>
<evidence type="ECO:0000256" key="1">
    <source>
        <dbReference type="SAM" id="MobiDB-lite"/>
    </source>
</evidence>
<proteinExistence type="predicted"/>